<keyword evidence="9" id="KW-1185">Reference proteome</keyword>
<dbReference type="EMBL" id="JAIZAY010000021">
    <property type="protein sequence ID" value="KAJ8021594.1"/>
    <property type="molecule type" value="Genomic_DNA"/>
</dbReference>
<feature type="region of interest" description="Disordered" evidence="6">
    <location>
        <begin position="1"/>
        <end position="33"/>
    </location>
</feature>
<evidence type="ECO:0000313" key="8">
    <source>
        <dbReference type="EMBL" id="KAJ8021594.1"/>
    </source>
</evidence>
<feature type="compositionally biased region" description="Basic and acidic residues" evidence="6">
    <location>
        <begin position="550"/>
        <end position="572"/>
    </location>
</feature>
<evidence type="ECO:0000256" key="6">
    <source>
        <dbReference type="SAM" id="MobiDB-lite"/>
    </source>
</evidence>
<dbReference type="PANTHER" id="PTHR17920:SF3">
    <property type="entry name" value="TRANSMEMBRANE AND COILED-COIL DOMAIN-CONTAINING PROTEIN 4"/>
    <property type="match status" value="1"/>
</dbReference>
<evidence type="ECO:0000256" key="7">
    <source>
        <dbReference type="SAM" id="Phobius"/>
    </source>
</evidence>
<dbReference type="SUPFAM" id="SSF53474">
    <property type="entry name" value="alpha/beta-Hydrolases"/>
    <property type="match status" value="1"/>
</dbReference>
<feature type="region of interest" description="Disordered" evidence="6">
    <location>
        <begin position="614"/>
        <end position="687"/>
    </location>
</feature>
<dbReference type="OrthoDB" id="277931at2759"/>
<feature type="compositionally biased region" description="Basic and acidic residues" evidence="6">
    <location>
        <begin position="678"/>
        <end position="687"/>
    </location>
</feature>
<comment type="caution">
    <text evidence="8">The sequence shown here is derived from an EMBL/GenBank/DDBJ whole genome shotgun (WGS) entry which is preliminary data.</text>
</comment>
<feature type="compositionally biased region" description="Acidic residues" evidence="6">
    <location>
        <begin position="1"/>
        <end position="11"/>
    </location>
</feature>
<organism evidence="8 9">
    <name type="scientific">Holothuria leucospilota</name>
    <name type="common">Black long sea cucumber</name>
    <name type="synonym">Mertensiothuria leucospilota</name>
    <dbReference type="NCBI Taxonomy" id="206669"/>
    <lineage>
        <taxon>Eukaryota</taxon>
        <taxon>Metazoa</taxon>
        <taxon>Echinodermata</taxon>
        <taxon>Eleutherozoa</taxon>
        <taxon>Echinozoa</taxon>
        <taxon>Holothuroidea</taxon>
        <taxon>Aspidochirotacea</taxon>
        <taxon>Aspidochirotida</taxon>
        <taxon>Holothuriidae</taxon>
        <taxon>Holothuria</taxon>
    </lineage>
</organism>
<proteinExistence type="inferred from homology"/>
<gene>
    <name evidence="8" type="ORF">HOLleu_38841</name>
</gene>
<dbReference type="AlphaFoldDB" id="A0A9Q0YGJ0"/>
<dbReference type="Pfam" id="PF05277">
    <property type="entry name" value="DUF726"/>
    <property type="match status" value="1"/>
</dbReference>
<evidence type="ECO:0000256" key="3">
    <source>
        <dbReference type="ARBA" id="ARBA00022692"/>
    </source>
</evidence>
<dbReference type="GO" id="GO:0016020">
    <property type="term" value="C:membrane"/>
    <property type="evidence" value="ECO:0007669"/>
    <property type="project" value="UniProtKB-SubCell"/>
</dbReference>
<evidence type="ECO:0000256" key="1">
    <source>
        <dbReference type="ARBA" id="ARBA00004141"/>
    </source>
</evidence>
<comment type="similarity">
    <text evidence="2">Belongs to the TMCO4 family.</text>
</comment>
<comment type="subcellular location">
    <subcellularLocation>
        <location evidence="1">Membrane</location>
        <topology evidence="1">Multi-pass membrane protein</topology>
    </subcellularLocation>
</comment>
<keyword evidence="5 7" id="KW-0472">Membrane</keyword>
<protein>
    <submittedName>
        <fullName evidence="8">Transmembrane and coiled-coil domain-containing protein 4</fullName>
    </submittedName>
</protein>
<evidence type="ECO:0000256" key="2">
    <source>
        <dbReference type="ARBA" id="ARBA00009824"/>
    </source>
</evidence>
<evidence type="ECO:0000313" key="9">
    <source>
        <dbReference type="Proteomes" id="UP001152320"/>
    </source>
</evidence>
<keyword evidence="4 7" id="KW-1133">Transmembrane helix</keyword>
<evidence type="ECO:0000256" key="5">
    <source>
        <dbReference type="ARBA" id="ARBA00023136"/>
    </source>
</evidence>
<dbReference type="Proteomes" id="UP001152320">
    <property type="component" value="Chromosome 21"/>
</dbReference>
<dbReference type="InterPro" id="IPR007941">
    <property type="entry name" value="DUF726"/>
</dbReference>
<accession>A0A9Q0YGJ0</accession>
<dbReference type="InterPro" id="IPR029058">
    <property type="entry name" value="AB_hydrolase_fold"/>
</dbReference>
<feature type="transmembrane region" description="Helical" evidence="7">
    <location>
        <begin position="203"/>
        <end position="228"/>
    </location>
</feature>
<sequence length="687" mass="76058">MAAVEQEDEPVQGESPLAIEGDSPQVEDDGGKKPLLETLGDVAKFSYLATFTTTIGLLYPEEWHQKWRQDCITQLREHLKLESDIVHVMEQVIDGNKGDKDQETFVKKLLEDPSLTEPELIPEDLMSLSLKSGSYDARTRVIAYHLSGLLGVDVEKIVKFELSFVERFIQAQAKMTKCVNTLLFGEEEEEQKKREPMGTFRRYFAIGAATLAGGALIGLTGGLAAPLMASASVTLFGHGVAFLATNAGVMAMASVFGFAGAGLSGYKVNKNISSVEEFEFEALTEDKDLHVTICVSGWLTKERTDNFYMPWMALDNSQETYSLKWESKYLKELGKCMEHILNKVMTIAAKEALKYTVLAGLDASLALPGTAFQSLTAIDKPWDSAQRGAAEAGKHLAEVLLMRQQGKRPTTLIGFSMGARVIYSCLKELASRPDSEGIIQDVCLLGTPVIFDKKTWQLFPKVVAGKIYNGYCRGDWLLQFVHRSFSVEVTDIVGLEAVPLKHSRMVNVDLTDMVKDHLDYSDKMDTILKHIGFKQRDRKDHPYLTKLAKMKADREEDKPQSPGKEKTPFIDTKDLYLTPSKKKMDDAAGIWSSGRTKSLSLNLTKNTTRVDDVRSQSMGAMTGSEEATDEAKANLDLTDSEIKPLMSSQEMEKAGMSEIGGEGQKEDGDTVPNPNNELSDKVHSIEI</sequence>
<feature type="transmembrane region" description="Helical" evidence="7">
    <location>
        <begin position="240"/>
        <end position="263"/>
    </location>
</feature>
<name>A0A9Q0YGJ0_HOLLE</name>
<evidence type="ECO:0000256" key="4">
    <source>
        <dbReference type="ARBA" id="ARBA00022989"/>
    </source>
</evidence>
<dbReference type="PANTHER" id="PTHR17920">
    <property type="entry name" value="TRANSMEMBRANE AND COILED-COIL DOMAIN-CONTAINING PROTEIN 4 TMCO4"/>
    <property type="match status" value="1"/>
</dbReference>
<feature type="region of interest" description="Disordered" evidence="6">
    <location>
        <begin position="548"/>
        <end position="572"/>
    </location>
</feature>
<reference evidence="8" key="1">
    <citation type="submission" date="2021-10" db="EMBL/GenBank/DDBJ databases">
        <title>Tropical sea cucumber genome reveals ecological adaptation and Cuvierian tubules defense mechanism.</title>
        <authorList>
            <person name="Chen T."/>
        </authorList>
    </citation>
    <scope>NUCLEOTIDE SEQUENCE</scope>
    <source>
        <strain evidence="8">Nanhai2018</strain>
        <tissue evidence="8">Muscle</tissue>
    </source>
</reference>
<keyword evidence="3 7" id="KW-0812">Transmembrane</keyword>